<sequence>MDRSRAADRHLRLPPYLRRIADRDLLKIDNAESAAAHLPRPMGTSGS</sequence>
<keyword evidence="2" id="KW-1185">Reference proteome</keyword>
<evidence type="ECO:0000313" key="1">
    <source>
        <dbReference type="EMBL" id="MBP2702602.1"/>
    </source>
</evidence>
<dbReference type="AlphaFoldDB" id="A0A940WEC7"/>
<dbReference type="RefSeq" id="WP_210153878.1">
    <property type="nucleotide sequence ID" value="NZ_JAFCNB010000001.1"/>
</dbReference>
<dbReference type="Proteomes" id="UP000674234">
    <property type="component" value="Unassembled WGS sequence"/>
</dbReference>
<name>A0A940WEC7_9ACTN</name>
<proteinExistence type="predicted"/>
<reference evidence="1" key="1">
    <citation type="submission" date="2021-02" db="EMBL/GenBank/DDBJ databases">
        <title>Draft genome sequence of Microbispora sp. RL4-1S isolated from rice leaves in Thailand.</title>
        <authorList>
            <person name="Muangham S."/>
            <person name="Duangmal K."/>
        </authorList>
    </citation>
    <scope>NUCLEOTIDE SEQUENCE</scope>
    <source>
        <strain evidence="1">RL4-1S</strain>
    </source>
</reference>
<evidence type="ECO:0000313" key="2">
    <source>
        <dbReference type="Proteomes" id="UP000674234"/>
    </source>
</evidence>
<accession>A0A940WEC7</accession>
<organism evidence="1 2">
    <name type="scientific">Microbispora oryzae</name>
    <dbReference type="NCBI Taxonomy" id="2806554"/>
    <lineage>
        <taxon>Bacteria</taxon>
        <taxon>Bacillati</taxon>
        <taxon>Actinomycetota</taxon>
        <taxon>Actinomycetes</taxon>
        <taxon>Streptosporangiales</taxon>
        <taxon>Streptosporangiaceae</taxon>
        <taxon>Microbispora</taxon>
    </lineage>
</organism>
<comment type="caution">
    <text evidence="1">The sequence shown here is derived from an EMBL/GenBank/DDBJ whole genome shotgun (WGS) entry which is preliminary data.</text>
</comment>
<dbReference type="EMBL" id="JAFCNB010000001">
    <property type="protein sequence ID" value="MBP2702602.1"/>
    <property type="molecule type" value="Genomic_DNA"/>
</dbReference>
<gene>
    <name evidence="1" type="ORF">JOL79_02145</name>
</gene>
<protein>
    <submittedName>
        <fullName evidence="1">Uncharacterized protein</fullName>
    </submittedName>
</protein>